<keyword evidence="1" id="KW-0732">Signal</keyword>
<proteinExistence type="predicted"/>
<dbReference type="Pfam" id="PF04450">
    <property type="entry name" value="BSP"/>
    <property type="match status" value="1"/>
</dbReference>
<keyword evidence="3" id="KW-1185">Reference proteome</keyword>
<comment type="caution">
    <text evidence="2">The sequence shown here is derived from an EMBL/GenBank/DDBJ whole genome shotgun (WGS) entry which is preliminary data.</text>
</comment>
<dbReference type="PANTHER" id="PTHR33321">
    <property type="match status" value="1"/>
</dbReference>
<feature type="chain" id="PRO_5044762318" evidence="1">
    <location>
        <begin position="22"/>
        <end position="228"/>
    </location>
</feature>
<feature type="signal peptide" evidence="1">
    <location>
        <begin position="1"/>
        <end position="21"/>
    </location>
</feature>
<dbReference type="EMBL" id="JBEAFC010000012">
    <property type="protein sequence ID" value="KAL1534556.1"/>
    <property type="molecule type" value="Genomic_DNA"/>
</dbReference>
<dbReference type="InterPro" id="IPR007541">
    <property type="entry name" value="Uncharacterised_BSP"/>
</dbReference>
<dbReference type="PANTHER" id="PTHR33321:SF12">
    <property type="entry name" value="PLANT BASIC SECRETORY PROTEIN (BSP) FAMILY PROTEIN"/>
    <property type="match status" value="1"/>
</dbReference>
<protein>
    <submittedName>
        <fullName evidence="2">Uncharacterized protein</fullName>
    </submittedName>
</protein>
<gene>
    <name evidence="2" type="ORF">AAHA92_30723</name>
</gene>
<sequence>MGSLALITALVILSAIGGSSAVEYSVTNNAENTPGGDKFNTDVGAEYSQQTLDAATSFIWGIFQQTNPDDRKSVDRVSLFIDENTPYDVPAYTSSNEIHVRAKHINEFPGDVKTEVTGILYHEMTHVWQWDGNGQVPISLIEGIADFVRLKAGYPAPGWVGPGGGESWTDGYGVTARFLDYCDGLKSGTFVAELNNKMRDGYSPSFFQELLGKSVDTLWADYKASFAN</sequence>
<reference evidence="2 3" key="1">
    <citation type="submission" date="2024-06" db="EMBL/GenBank/DDBJ databases">
        <title>A chromosome level genome sequence of Diviner's sage (Salvia divinorum).</title>
        <authorList>
            <person name="Ford S.A."/>
            <person name="Ro D.-K."/>
            <person name="Ness R.W."/>
            <person name="Phillips M.A."/>
        </authorList>
    </citation>
    <scope>NUCLEOTIDE SEQUENCE [LARGE SCALE GENOMIC DNA]</scope>
    <source>
        <strain evidence="2">SAF-2024a</strain>
        <tissue evidence="2">Leaf</tissue>
    </source>
</reference>
<dbReference type="AlphaFoldDB" id="A0ABD1FRS7"/>
<evidence type="ECO:0000313" key="3">
    <source>
        <dbReference type="Proteomes" id="UP001567538"/>
    </source>
</evidence>
<name>A0ABD1FRS7_SALDI</name>
<evidence type="ECO:0000313" key="2">
    <source>
        <dbReference type="EMBL" id="KAL1534556.1"/>
    </source>
</evidence>
<organism evidence="2 3">
    <name type="scientific">Salvia divinorum</name>
    <name type="common">Maria pastora</name>
    <name type="synonym">Diviner's sage</name>
    <dbReference type="NCBI Taxonomy" id="28513"/>
    <lineage>
        <taxon>Eukaryota</taxon>
        <taxon>Viridiplantae</taxon>
        <taxon>Streptophyta</taxon>
        <taxon>Embryophyta</taxon>
        <taxon>Tracheophyta</taxon>
        <taxon>Spermatophyta</taxon>
        <taxon>Magnoliopsida</taxon>
        <taxon>eudicotyledons</taxon>
        <taxon>Gunneridae</taxon>
        <taxon>Pentapetalae</taxon>
        <taxon>asterids</taxon>
        <taxon>lamiids</taxon>
        <taxon>Lamiales</taxon>
        <taxon>Lamiaceae</taxon>
        <taxon>Nepetoideae</taxon>
        <taxon>Mentheae</taxon>
        <taxon>Salviinae</taxon>
        <taxon>Salvia</taxon>
        <taxon>Salvia subgen. Calosphace</taxon>
    </lineage>
</organism>
<evidence type="ECO:0000256" key="1">
    <source>
        <dbReference type="SAM" id="SignalP"/>
    </source>
</evidence>
<dbReference type="Proteomes" id="UP001567538">
    <property type="component" value="Unassembled WGS sequence"/>
</dbReference>
<accession>A0ABD1FRS7</accession>